<dbReference type="PANTHER" id="PTHR30492">
    <property type="entry name" value="METHYLGLYOXAL SYNTHASE"/>
    <property type="match status" value="1"/>
</dbReference>
<dbReference type="InterPro" id="IPR036914">
    <property type="entry name" value="MGS-like_dom_sf"/>
</dbReference>
<name>A0A4Y8ZQZ1_9SPHN</name>
<dbReference type="OrthoDB" id="9787147at2"/>
<dbReference type="PANTHER" id="PTHR30492:SF0">
    <property type="entry name" value="METHYLGLYOXAL SYNTHASE"/>
    <property type="match status" value="1"/>
</dbReference>
<dbReference type="GO" id="GO:0019242">
    <property type="term" value="P:methylglyoxal biosynthetic process"/>
    <property type="evidence" value="ECO:0007669"/>
    <property type="project" value="UniProtKB-UniRule"/>
</dbReference>
<keyword evidence="6" id="KW-1185">Reference proteome</keyword>
<feature type="binding site" evidence="2">
    <location>
        <begin position="38"/>
        <end position="41"/>
    </location>
    <ligand>
        <name>substrate</name>
    </ligand>
</feature>
<dbReference type="Gene3D" id="3.40.50.1380">
    <property type="entry name" value="Methylglyoxal synthase-like domain"/>
    <property type="match status" value="1"/>
</dbReference>
<comment type="function">
    <text evidence="2">Catalyzes the formation of methylglyoxal from dihydroxyacetone phosphate.</text>
</comment>
<evidence type="ECO:0000259" key="4">
    <source>
        <dbReference type="PROSITE" id="PS51855"/>
    </source>
</evidence>
<comment type="catalytic activity">
    <reaction evidence="2">
        <text>dihydroxyacetone phosphate = methylglyoxal + phosphate</text>
        <dbReference type="Rhea" id="RHEA:17937"/>
        <dbReference type="ChEBI" id="CHEBI:17158"/>
        <dbReference type="ChEBI" id="CHEBI:43474"/>
        <dbReference type="ChEBI" id="CHEBI:57642"/>
        <dbReference type="EC" id="4.2.3.3"/>
    </reaction>
</comment>
<gene>
    <name evidence="2" type="primary">mgsA</name>
    <name evidence="5" type="ORF">E2493_10450</name>
</gene>
<feature type="binding site" evidence="2">
    <location>
        <position position="12"/>
    </location>
    <ligand>
        <name>substrate</name>
    </ligand>
</feature>
<protein>
    <recommendedName>
        <fullName evidence="2">Methylglyoxal synthase</fullName>
        <shortName evidence="2">MGS</shortName>
        <ecNumber evidence="2">4.2.3.3</ecNumber>
    </recommendedName>
</protein>
<dbReference type="InterPro" id="IPR018148">
    <property type="entry name" value="Methylglyoxal_synth_AS"/>
</dbReference>
<dbReference type="EC" id="4.2.3.3" evidence="2"/>
<feature type="active site" description="Proton donor/acceptor" evidence="2 3">
    <location>
        <position position="65"/>
    </location>
</feature>
<evidence type="ECO:0000313" key="6">
    <source>
        <dbReference type="Proteomes" id="UP000298213"/>
    </source>
</evidence>
<dbReference type="Pfam" id="PF02142">
    <property type="entry name" value="MGS"/>
    <property type="match status" value="1"/>
</dbReference>
<dbReference type="RefSeq" id="WP_135086466.1">
    <property type="nucleotide sequence ID" value="NZ_SPDV01000017.1"/>
</dbReference>
<dbReference type="InterPro" id="IPR011607">
    <property type="entry name" value="MGS-like_dom"/>
</dbReference>
<feature type="domain" description="MGS-like" evidence="4">
    <location>
        <begin position="1"/>
        <end position="143"/>
    </location>
</feature>
<dbReference type="Proteomes" id="UP000298213">
    <property type="component" value="Unassembled WGS sequence"/>
</dbReference>
<comment type="caution">
    <text evidence="5">The sequence shown here is derived from an EMBL/GenBank/DDBJ whole genome shotgun (WGS) entry which is preliminary data.</text>
</comment>
<feature type="binding site" evidence="2">
    <location>
        <begin position="59"/>
        <end position="60"/>
    </location>
    <ligand>
        <name>substrate</name>
    </ligand>
</feature>
<evidence type="ECO:0000256" key="1">
    <source>
        <dbReference type="ARBA" id="ARBA00006287"/>
    </source>
</evidence>
<dbReference type="PROSITE" id="PS51855">
    <property type="entry name" value="MGS"/>
    <property type="match status" value="1"/>
</dbReference>
<accession>A0A4Y8ZQZ1</accession>
<proteinExistence type="inferred from homology"/>
<sequence length="143" mass="15372">MDTLKRIALVAHDRRKDDLIDWVRANARALAAHRLWSTGTTGRRILEQCPGLALTPVKSGPLGGDQQIGAKIAEGEIDMLIFFVDPLSPHPHEADVQALTRLSALYNVALALNRTTADFLVSSPFFAARYAAPTGGGDGEPGE</sequence>
<dbReference type="InterPro" id="IPR004363">
    <property type="entry name" value="Methylgl_synth"/>
</dbReference>
<evidence type="ECO:0000313" key="5">
    <source>
        <dbReference type="EMBL" id="TFI58394.1"/>
    </source>
</evidence>
<evidence type="ECO:0000256" key="3">
    <source>
        <dbReference type="PIRSR" id="PIRSR006614-1"/>
    </source>
</evidence>
<dbReference type="CDD" id="cd01422">
    <property type="entry name" value="MGS"/>
    <property type="match status" value="1"/>
</dbReference>
<feature type="binding site" evidence="2">
    <location>
        <position position="16"/>
    </location>
    <ligand>
        <name>substrate</name>
    </ligand>
</feature>
<dbReference type="HAMAP" id="MF_00549">
    <property type="entry name" value="Methylglyoxal_synth"/>
    <property type="match status" value="1"/>
</dbReference>
<dbReference type="PROSITE" id="PS01335">
    <property type="entry name" value="METHYLGLYOXAL_SYNTH"/>
    <property type="match status" value="1"/>
</dbReference>
<dbReference type="GO" id="GO:0005829">
    <property type="term" value="C:cytosol"/>
    <property type="evidence" value="ECO:0007669"/>
    <property type="project" value="TreeGrafter"/>
</dbReference>
<dbReference type="SUPFAM" id="SSF52335">
    <property type="entry name" value="Methylglyoxal synthase-like"/>
    <property type="match status" value="1"/>
</dbReference>
<evidence type="ECO:0000256" key="2">
    <source>
        <dbReference type="HAMAP-Rule" id="MF_00549"/>
    </source>
</evidence>
<reference evidence="5 6" key="1">
    <citation type="submission" date="2019-03" db="EMBL/GenBank/DDBJ databases">
        <title>Genome sequence of Sphingomonas sp. 17J27-24.</title>
        <authorList>
            <person name="Kim M."/>
            <person name="Maeng S."/>
            <person name="Sathiyaraj S."/>
        </authorList>
    </citation>
    <scope>NUCLEOTIDE SEQUENCE [LARGE SCALE GENOMIC DNA]</scope>
    <source>
        <strain evidence="5 6">17J27-24</strain>
    </source>
</reference>
<dbReference type="AlphaFoldDB" id="A0A4Y8ZQZ1"/>
<organism evidence="5 6">
    <name type="scientific">Sphingomonas parva</name>
    <dbReference type="NCBI Taxonomy" id="2555898"/>
    <lineage>
        <taxon>Bacteria</taxon>
        <taxon>Pseudomonadati</taxon>
        <taxon>Pseudomonadota</taxon>
        <taxon>Alphaproteobacteria</taxon>
        <taxon>Sphingomonadales</taxon>
        <taxon>Sphingomonadaceae</taxon>
        <taxon>Sphingomonas</taxon>
    </lineage>
</organism>
<dbReference type="EMBL" id="SPDV01000017">
    <property type="protein sequence ID" value="TFI58394.1"/>
    <property type="molecule type" value="Genomic_DNA"/>
</dbReference>
<dbReference type="SMART" id="SM00851">
    <property type="entry name" value="MGS"/>
    <property type="match status" value="1"/>
</dbReference>
<keyword evidence="2 5" id="KW-0456">Lyase</keyword>
<feature type="binding site" evidence="2">
    <location>
        <position position="92"/>
    </location>
    <ligand>
        <name>substrate</name>
    </ligand>
</feature>
<dbReference type="GO" id="GO:0008929">
    <property type="term" value="F:methylglyoxal synthase activity"/>
    <property type="evidence" value="ECO:0007669"/>
    <property type="project" value="UniProtKB-UniRule"/>
</dbReference>
<comment type="similarity">
    <text evidence="1 2">Belongs to the methylglyoxal synthase family.</text>
</comment>
<dbReference type="NCBIfam" id="NF003559">
    <property type="entry name" value="PRK05234.1"/>
    <property type="match status" value="1"/>
</dbReference>
<dbReference type="PIRSF" id="PIRSF006614">
    <property type="entry name" value="Methylglyox_syn"/>
    <property type="match status" value="1"/>
</dbReference>
<dbReference type="NCBIfam" id="TIGR00160">
    <property type="entry name" value="MGSA"/>
    <property type="match status" value="1"/>
</dbReference>